<dbReference type="PROSITE" id="PS00108">
    <property type="entry name" value="PROTEIN_KINASE_ST"/>
    <property type="match status" value="1"/>
</dbReference>
<keyword evidence="4" id="KW-0418">Kinase</keyword>
<dbReference type="SUPFAM" id="SSF56112">
    <property type="entry name" value="Protein kinase-like (PK-like)"/>
    <property type="match status" value="1"/>
</dbReference>
<keyword evidence="3 6" id="KW-0547">Nucleotide-binding</keyword>
<feature type="compositionally biased region" description="Polar residues" evidence="7">
    <location>
        <begin position="119"/>
        <end position="130"/>
    </location>
</feature>
<dbReference type="GO" id="GO:0043484">
    <property type="term" value="P:regulation of RNA splicing"/>
    <property type="evidence" value="ECO:0007669"/>
    <property type="project" value="TreeGrafter"/>
</dbReference>
<name>A0AAW0GN82_9APHY</name>
<dbReference type="InterPro" id="IPR051175">
    <property type="entry name" value="CLK_kinases"/>
</dbReference>
<reference evidence="9 10" key="1">
    <citation type="submission" date="2022-09" db="EMBL/GenBank/DDBJ databases">
        <authorList>
            <person name="Palmer J.M."/>
        </authorList>
    </citation>
    <scope>NUCLEOTIDE SEQUENCE [LARGE SCALE GENOMIC DNA]</scope>
    <source>
        <strain evidence="9 10">DSM 7382</strain>
    </source>
</reference>
<keyword evidence="2" id="KW-0808">Transferase</keyword>
<dbReference type="SMART" id="SM00220">
    <property type="entry name" value="S_TKc"/>
    <property type="match status" value="1"/>
</dbReference>
<feature type="domain" description="Protein kinase" evidence="8">
    <location>
        <begin position="165"/>
        <end position="508"/>
    </location>
</feature>
<dbReference type="PANTHER" id="PTHR45646">
    <property type="entry name" value="SERINE/THREONINE-PROTEIN KINASE DOA-RELATED"/>
    <property type="match status" value="1"/>
</dbReference>
<dbReference type="PROSITE" id="PS00107">
    <property type="entry name" value="PROTEIN_KINASE_ATP"/>
    <property type="match status" value="1"/>
</dbReference>
<dbReference type="GO" id="GO:0005524">
    <property type="term" value="F:ATP binding"/>
    <property type="evidence" value="ECO:0007669"/>
    <property type="project" value="UniProtKB-UniRule"/>
</dbReference>
<dbReference type="GO" id="GO:0005634">
    <property type="term" value="C:nucleus"/>
    <property type="evidence" value="ECO:0007669"/>
    <property type="project" value="TreeGrafter"/>
</dbReference>
<feature type="region of interest" description="Disordered" evidence="7">
    <location>
        <begin position="71"/>
        <end position="134"/>
    </location>
</feature>
<keyword evidence="5 6" id="KW-0067">ATP-binding</keyword>
<evidence type="ECO:0000256" key="4">
    <source>
        <dbReference type="ARBA" id="ARBA00022777"/>
    </source>
</evidence>
<dbReference type="Gene3D" id="1.10.510.10">
    <property type="entry name" value="Transferase(Phosphotransferase) domain 1"/>
    <property type="match status" value="1"/>
</dbReference>
<dbReference type="EMBL" id="JASBNA010000006">
    <property type="protein sequence ID" value="KAK7690625.1"/>
    <property type="molecule type" value="Genomic_DNA"/>
</dbReference>
<evidence type="ECO:0000256" key="2">
    <source>
        <dbReference type="ARBA" id="ARBA00022679"/>
    </source>
</evidence>
<evidence type="ECO:0000256" key="5">
    <source>
        <dbReference type="ARBA" id="ARBA00022840"/>
    </source>
</evidence>
<feature type="binding site" evidence="6">
    <location>
        <position position="194"/>
    </location>
    <ligand>
        <name>ATP</name>
        <dbReference type="ChEBI" id="CHEBI:30616"/>
    </ligand>
</feature>
<evidence type="ECO:0000256" key="1">
    <source>
        <dbReference type="ARBA" id="ARBA00022527"/>
    </source>
</evidence>
<sequence>MHTPPVATRKRKRAHQYTVSYSEVQEVDSAGRLREVIVIEDTPPPSTVSPSTTHMLSASYQPPIYSAPIRTRARAAAEAQASSSSASSALLPPPPKKRKRDPVDVAGTPAKKPAVNGHLQPSSTNKSWATGSGAATDEISKGAVPCDDKEGHYLIVPDDMIYKRYRIVRLLGQGTFGKVVEALDTETNNRVAIKIIRAIPKYRDASRIEVRVLHKLKERDPTNRHKCIHLLHWFDHKNHICIVSELLGMCVYDFLKENDFAPFPRHHIQSFARQLLGSVAFLHELHLIHTDLKPENILLVNNGYKYVTVPVPGKRNNATRVKRILNDTDIRLIDFGSATFEEEYHSTVVSTRHYRAPEIILGLGWSYPCDAFSLGCILVEFFTGVALFQTHDNLEHLAMMEQVMGKMPESFARSGARHKPEYFKEGSKLDWPKPKATRQSRKEVKACRALSVRPSLSSSEISILTVLQDIISPTDNINKQFYDLVKKLLIFDPAHRISVKDALQHPYFSTHIAEES</sequence>
<dbReference type="PANTHER" id="PTHR45646:SF11">
    <property type="entry name" value="SERINE_THREONINE-PROTEIN KINASE DOA"/>
    <property type="match status" value="1"/>
</dbReference>
<dbReference type="InterPro" id="IPR008271">
    <property type="entry name" value="Ser/Thr_kinase_AS"/>
</dbReference>
<keyword evidence="1" id="KW-0723">Serine/threonine-protein kinase</keyword>
<evidence type="ECO:0000256" key="3">
    <source>
        <dbReference type="ARBA" id="ARBA00022741"/>
    </source>
</evidence>
<dbReference type="PROSITE" id="PS50011">
    <property type="entry name" value="PROTEIN_KINASE_DOM"/>
    <property type="match status" value="1"/>
</dbReference>
<gene>
    <name evidence="9" type="ORF">QCA50_005724</name>
</gene>
<dbReference type="Proteomes" id="UP001385951">
    <property type="component" value="Unassembled WGS sequence"/>
</dbReference>
<feature type="compositionally biased region" description="Low complexity" evidence="7">
    <location>
        <begin position="71"/>
        <end position="90"/>
    </location>
</feature>
<comment type="caution">
    <text evidence="9">The sequence shown here is derived from an EMBL/GenBank/DDBJ whole genome shotgun (WGS) entry which is preliminary data.</text>
</comment>
<keyword evidence="10" id="KW-1185">Reference proteome</keyword>
<dbReference type="Gene3D" id="3.30.200.20">
    <property type="entry name" value="Phosphorylase Kinase, domain 1"/>
    <property type="match status" value="1"/>
</dbReference>
<dbReference type="InterPro" id="IPR000719">
    <property type="entry name" value="Prot_kinase_dom"/>
</dbReference>
<evidence type="ECO:0000256" key="7">
    <source>
        <dbReference type="SAM" id="MobiDB-lite"/>
    </source>
</evidence>
<dbReference type="AlphaFoldDB" id="A0AAW0GN82"/>
<evidence type="ECO:0000313" key="10">
    <source>
        <dbReference type="Proteomes" id="UP001385951"/>
    </source>
</evidence>
<accession>A0AAW0GN82</accession>
<dbReference type="GO" id="GO:0004674">
    <property type="term" value="F:protein serine/threonine kinase activity"/>
    <property type="evidence" value="ECO:0007669"/>
    <property type="project" value="UniProtKB-KW"/>
</dbReference>
<evidence type="ECO:0000259" key="8">
    <source>
        <dbReference type="PROSITE" id="PS50011"/>
    </source>
</evidence>
<dbReference type="InterPro" id="IPR011009">
    <property type="entry name" value="Kinase-like_dom_sf"/>
</dbReference>
<proteinExistence type="predicted"/>
<protein>
    <recommendedName>
        <fullName evidence="8">Protein kinase domain-containing protein</fullName>
    </recommendedName>
</protein>
<dbReference type="InterPro" id="IPR017441">
    <property type="entry name" value="Protein_kinase_ATP_BS"/>
</dbReference>
<evidence type="ECO:0000256" key="6">
    <source>
        <dbReference type="PROSITE-ProRule" id="PRU10141"/>
    </source>
</evidence>
<organism evidence="9 10">
    <name type="scientific">Cerrena zonata</name>
    <dbReference type="NCBI Taxonomy" id="2478898"/>
    <lineage>
        <taxon>Eukaryota</taxon>
        <taxon>Fungi</taxon>
        <taxon>Dikarya</taxon>
        <taxon>Basidiomycota</taxon>
        <taxon>Agaricomycotina</taxon>
        <taxon>Agaricomycetes</taxon>
        <taxon>Polyporales</taxon>
        <taxon>Cerrenaceae</taxon>
        <taxon>Cerrena</taxon>
    </lineage>
</organism>
<dbReference type="Pfam" id="PF00069">
    <property type="entry name" value="Pkinase"/>
    <property type="match status" value="1"/>
</dbReference>
<dbReference type="CDD" id="cd14134">
    <property type="entry name" value="PKc_CLK"/>
    <property type="match status" value="1"/>
</dbReference>
<evidence type="ECO:0000313" key="9">
    <source>
        <dbReference type="EMBL" id="KAK7690625.1"/>
    </source>
</evidence>